<organism evidence="9 10">
    <name type="scientific">Neptunicoccus cionae</name>
    <dbReference type="NCBI Taxonomy" id="2035344"/>
    <lineage>
        <taxon>Bacteria</taxon>
        <taxon>Pseudomonadati</taxon>
        <taxon>Pseudomonadota</taxon>
        <taxon>Alphaproteobacteria</taxon>
        <taxon>Rhodobacterales</taxon>
        <taxon>Paracoccaceae</taxon>
        <taxon>Neptunicoccus</taxon>
    </lineage>
</organism>
<comment type="caution">
    <text evidence="9">The sequence shown here is derived from an EMBL/GenBank/DDBJ whole genome shotgun (WGS) entry which is preliminary data.</text>
</comment>
<dbReference type="AlphaFoldDB" id="A0A916QY99"/>
<comment type="subcellular location">
    <subcellularLocation>
        <location evidence="7">Cell inner membrane</location>
        <topology evidence="7">Multi-pass membrane protein</topology>
    </subcellularLocation>
    <subcellularLocation>
        <location evidence="1">Cell membrane</location>
        <topology evidence="1">Multi-pass membrane protein</topology>
    </subcellularLocation>
</comment>
<gene>
    <name evidence="9" type="ORF">GCM10011498_22200</name>
</gene>
<feature type="transmembrane region" description="Helical" evidence="7">
    <location>
        <begin position="15"/>
        <end position="38"/>
    </location>
</feature>
<dbReference type="InterPro" id="IPR003416">
    <property type="entry name" value="MgtC/SapB/SrpB/YhiD_fam"/>
</dbReference>
<reference evidence="9" key="2">
    <citation type="submission" date="2020-09" db="EMBL/GenBank/DDBJ databases">
        <authorList>
            <person name="Sun Q."/>
            <person name="Zhou Y."/>
        </authorList>
    </citation>
    <scope>NUCLEOTIDE SEQUENCE</scope>
    <source>
        <strain evidence="9">CGMCC 1.15880</strain>
    </source>
</reference>
<accession>A0A916QY99</accession>
<dbReference type="PRINTS" id="PR01837">
    <property type="entry name" value="MGTCSAPBPROT"/>
</dbReference>
<dbReference type="RefSeq" id="WP_188674982.1">
    <property type="nucleotide sequence ID" value="NZ_BMKA01000003.1"/>
</dbReference>
<evidence type="ECO:0000256" key="3">
    <source>
        <dbReference type="ARBA" id="ARBA00022475"/>
    </source>
</evidence>
<comment type="similarity">
    <text evidence="2 7">Belongs to the MgtC/SapB family.</text>
</comment>
<evidence type="ECO:0000256" key="4">
    <source>
        <dbReference type="ARBA" id="ARBA00022692"/>
    </source>
</evidence>
<evidence type="ECO:0000256" key="6">
    <source>
        <dbReference type="ARBA" id="ARBA00023136"/>
    </source>
</evidence>
<protein>
    <recommendedName>
        <fullName evidence="7">Protein MgtC</fullName>
    </recommendedName>
</protein>
<proteinExistence type="inferred from homology"/>
<sequence length="173" mass="18352">MYSALVDEFQINGSVVPLGIVIFRMFAATLMGGIIGWEREHNARAAGLRTHMMISVASCLFAIVALDLIALDTEDQDRIKADPIKLISAITSGVAFLAAGSIIISGGKVHGLTTGASMWLVGAVGLSCGTGRIPLALVATVIALIILWIVNRVAARPKKDLEEKKEDEDVEPV</sequence>
<keyword evidence="4 7" id="KW-0812">Transmembrane</keyword>
<evidence type="ECO:0000256" key="1">
    <source>
        <dbReference type="ARBA" id="ARBA00004651"/>
    </source>
</evidence>
<evidence type="ECO:0000313" key="10">
    <source>
        <dbReference type="Proteomes" id="UP000628017"/>
    </source>
</evidence>
<dbReference type="InterPro" id="IPR049177">
    <property type="entry name" value="MgtC_SapB_SrpB_YhiD_N"/>
</dbReference>
<feature type="transmembrane region" description="Helical" evidence="7">
    <location>
        <begin position="83"/>
        <end position="104"/>
    </location>
</feature>
<evidence type="ECO:0000256" key="2">
    <source>
        <dbReference type="ARBA" id="ARBA00009298"/>
    </source>
</evidence>
<evidence type="ECO:0000259" key="8">
    <source>
        <dbReference type="Pfam" id="PF02308"/>
    </source>
</evidence>
<keyword evidence="5 7" id="KW-1133">Transmembrane helix</keyword>
<feature type="transmembrane region" description="Helical" evidence="7">
    <location>
        <begin position="133"/>
        <end position="155"/>
    </location>
</feature>
<keyword evidence="10" id="KW-1185">Reference proteome</keyword>
<keyword evidence="3" id="KW-1003">Cell membrane</keyword>
<dbReference type="GO" id="GO:0005886">
    <property type="term" value="C:plasma membrane"/>
    <property type="evidence" value="ECO:0007669"/>
    <property type="project" value="UniProtKB-SubCell"/>
</dbReference>
<feature type="transmembrane region" description="Helical" evidence="7">
    <location>
        <begin position="50"/>
        <end position="71"/>
    </location>
</feature>
<feature type="domain" description="MgtC/SapB/SrpB/YhiD N-terminal" evidence="8">
    <location>
        <begin position="26"/>
        <end position="154"/>
    </location>
</feature>
<evidence type="ECO:0000256" key="7">
    <source>
        <dbReference type="RuleBase" id="RU365041"/>
    </source>
</evidence>
<reference evidence="9" key="1">
    <citation type="journal article" date="2014" name="Int. J. Syst. Evol. Microbiol.">
        <title>Complete genome sequence of Corynebacterium casei LMG S-19264T (=DSM 44701T), isolated from a smear-ripened cheese.</title>
        <authorList>
            <consortium name="US DOE Joint Genome Institute (JGI-PGF)"/>
            <person name="Walter F."/>
            <person name="Albersmeier A."/>
            <person name="Kalinowski J."/>
            <person name="Ruckert C."/>
        </authorList>
    </citation>
    <scope>NUCLEOTIDE SEQUENCE</scope>
    <source>
        <strain evidence="9">CGMCC 1.15880</strain>
    </source>
</reference>
<dbReference type="PANTHER" id="PTHR33778">
    <property type="entry name" value="PROTEIN MGTC"/>
    <property type="match status" value="1"/>
</dbReference>
<evidence type="ECO:0000256" key="5">
    <source>
        <dbReference type="ARBA" id="ARBA00022989"/>
    </source>
</evidence>
<dbReference type="PANTHER" id="PTHR33778:SF1">
    <property type="entry name" value="MAGNESIUM TRANSPORTER YHID-RELATED"/>
    <property type="match status" value="1"/>
</dbReference>
<dbReference type="Pfam" id="PF02308">
    <property type="entry name" value="MgtC"/>
    <property type="match status" value="1"/>
</dbReference>
<keyword evidence="7" id="KW-0997">Cell inner membrane</keyword>
<evidence type="ECO:0000313" key="9">
    <source>
        <dbReference type="EMBL" id="GGA21085.1"/>
    </source>
</evidence>
<dbReference type="Proteomes" id="UP000628017">
    <property type="component" value="Unassembled WGS sequence"/>
</dbReference>
<keyword evidence="6 7" id="KW-0472">Membrane</keyword>
<dbReference type="EMBL" id="BMKA01000003">
    <property type="protein sequence ID" value="GGA21085.1"/>
    <property type="molecule type" value="Genomic_DNA"/>
</dbReference>
<name>A0A916QY99_9RHOB</name>